<feature type="transmembrane region" description="Helical" evidence="7">
    <location>
        <begin position="282"/>
        <end position="300"/>
    </location>
</feature>
<name>A0A9W4RID2_9PEZI</name>
<feature type="transmembrane region" description="Helical" evidence="7">
    <location>
        <begin position="21"/>
        <end position="44"/>
    </location>
</feature>
<comment type="similarity">
    <text evidence="2">Belongs to the major facilitator superfamily. Sugar transporter (TC 2.A.1.1) family.</text>
</comment>
<organism evidence="9 10">
    <name type="scientific">Colletotrichum noveboracense</name>
    <dbReference type="NCBI Taxonomy" id="2664923"/>
    <lineage>
        <taxon>Eukaryota</taxon>
        <taxon>Fungi</taxon>
        <taxon>Dikarya</taxon>
        <taxon>Ascomycota</taxon>
        <taxon>Pezizomycotina</taxon>
        <taxon>Sordariomycetes</taxon>
        <taxon>Hypocreomycetidae</taxon>
        <taxon>Glomerellales</taxon>
        <taxon>Glomerellaceae</taxon>
        <taxon>Colletotrichum</taxon>
        <taxon>Colletotrichum gloeosporioides species complex</taxon>
    </lineage>
</organism>
<evidence type="ECO:0000256" key="5">
    <source>
        <dbReference type="ARBA" id="ARBA00022989"/>
    </source>
</evidence>
<dbReference type="FunFam" id="1.20.1250.20:FF:000134">
    <property type="entry name" value="MFS sugar transporter protein"/>
    <property type="match status" value="1"/>
</dbReference>
<dbReference type="PROSITE" id="PS00216">
    <property type="entry name" value="SUGAR_TRANSPORT_1"/>
    <property type="match status" value="1"/>
</dbReference>
<dbReference type="PANTHER" id="PTHR48022:SF52">
    <property type="entry name" value="SUGAR TRANSPORTER, PUTATIVE-RELATED"/>
    <property type="match status" value="1"/>
</dbReference>
<feature type="transmembrane region" description="Helical" evidence="7">
    <location>
        <begin position="348"/>
        <end position="368"/>
    </location>
</feature>
<dbReference type="SUPFAM" id="SSF103473">
    <property type="entry name" value="MFS general substrate transporter"/>
    <property type="match status" value="1"/>
</dbReference>
<keyword evidence="10" id="KW-1185">Reference proteome</keyword>
<proteinExistence type="inferred from homology"/>
<feature type="transmembrane region" description="Helical" evidence="7">
    <location>
        <begin position="163"/>
        <end position="184"/>
    </location>
</feature>
<dbReference type="PROSITE" id="PS50850">
    <property type="entry name" value="MFS"/>
    <property type="match status" value="1"/>
</dbReference>
<dbReference type="InterPro" id="IPR020846">
    <property type="entry name" value="MFS_dom"/>
</dbReference>
<evidence type="ECO:0000256" key="6">
    <source>
        <dbReference type="ARBA" id="ARBA00023136"/>
    </source>
</evidence>
<dbReference type="PANTHER" id="PTHR48022">
    <property type="entry name" value="PLASTIDIC GLUCOSE TRANSPORTER 4"/>
    <property type="match status" value="1"/>
</dbReference>
<dbReference type="AlphaFoldDB" id="A0A9W4RID2"/>
<evidence type="ECO:0000256" key="4">
    <source>
        <dbReference type="ARBA" id="ARBA00022692"/>
    </source>
</evidence>
<feature type="transmembrane region" description="Helical" evidence="7">
    <location>
        <begin position="448"/>
        <end position="465"/>
    </location>
</feature>
<feature type="domain" description="Major facilitator superfamily (MFS) profile" evidence="8">
    <location>
        <begin position="34"/>
        <end position="471"/>
    </location>
</feature>
<comment type="caution">
    <text evidence="9">The sequence shown here is derived from an EMBL/GenBank/DDBJ whole genome shotgun (WGS) entry which is preliminary data.</text>
</comment>
<dbReference type="Pfam" id="PF00083">
    <property type="entry name" value="Sugar_tr"/>
    <property type="match status" value="1"/>
</dbReference>
<feature type="transmembrane region" description="Helical" evidence="7">
    <location>
        <begin position="320"/>
        <end position="341"/>
    </location>
</feature>
<dbReference type="Proteomes" id="UP001152533">
    <property type="component" value="Unassembled WGS sequence"/>
</dbReference>
<dbReference type="GO" id="GO:0016020">
    <property type="term" value="C:membrane"/>
    <property type="evidence" value="ECO:0007669"/>
    <property type="project" value="UniProtKB-SubCell"/>
</dbReference>
<keyword evidence="6 7" id="KW-0472">Membrane</keyword>
<dbReference type="EMBL" id="CAMGZC010000008">
    <property type="protein sequence ID" value="CAI0641254.1"/>
    <property type="molecule type" value="Genomic_DNA"/>
</dbReference>
<dbReference type="InterPro" id="IPR036259">
    <property type="entry name" value="MFS_trans_sf"/>
</dbReference>
<feature type="transmembrane region" description="Helical" evidence="7">
    <location>
        <begin position="374"/>
        <end position="392"/>
    </location>
</feature>
<accession>A0A9W4RID2</accession>
<evidence type="ECO:0000313" key="9">
    <source>
        <dbReference type="EMBL" id="CAI0641254.1"/>
    </source>
</evidence>
<evidence type="ECO:0000256" key="2">
    <source>
        <dbReference type="ARBA" id="ARBA00010992"/>
    </source>
</evidence>
<evidence type="ECO:0000256" key="7">
    <source>
        <dbReference type="SAM" id="Phobius"/>
    </source>
</evidence>
<reference evidence="9" key="1">
    <citation type="submission" date="2022-08" db="EMBL/GenBank/DDBJ databases">
        <authorList>
            <person name="Giroux E."/>
            <person name="Giroux E."/>
        </authorList>
    </citation>
    <scope>NUCLEOTIDE SEQUENCE</scope>
    <source>
        <strain evidence="9">H1091258</strain>
    </source>
</reference>
<evidence type="ECO:0000313" key="10">
    <source>
        <dbReference type="Proteomes" id="UP001152533"/>
    </source>
</evidence>
<keyword evidence="3" id="KW-0813">Transport</keyword>
<dbReference type="InterPro" id="IPR005828">
    <property type="entry name" value="MFS_sugar_transport-like"/>
</dbReference>
<feature type="transmembrane region" description="Helical" evidence="7">
    <location>
        <begin position="70"/>
        <end position="90"/>
    </location>
</feature>
<dbReference type="GO" id="GO:0005351">
    <property type="term" value="F:carbohydrate:proton symporter activity"/>
    <property type="evidence" value="ECO:0007669"/>
    <property type="project" value="TreeGrafter"/>
</dbReference>
<evidence type="ECO:0000256" key="3">
    <source>
        <dbReference type="ARBA" id="ARBA00022448"/>
    </source>
</evidence>
<gene>
    <name evidence="9" type="ORF">CGXH109_LOCUS2341</name>
</gene>
<evidence type="ECO:0000256" key="1">
    <source>
        <dbReference type="ARBA" id="ARBA00004141"/>
    </source>
</evidence>
<feature type="transmembrane region" description="Helical" evidence="7">
    <location>
        <begin position="419"/>
        <end position="436"/>
    </location>
</feature>
<comment type="subcellular location">
    <subcellularLocation>
        <location evidence="1">Membrane</location>
        <topology evidence="1">Multi-pass membrane protein</topology>
    </subcellularLocation>
</comment>
<feature type="transmembrane region" description="Helical" evidence="7">
    <location>
        <begin position="102"/>
        <end position="120"/>
    </location>
</feature>
<dbReference type="Gene3D" id="1.20.1250.20">
    <property type="entry name" value="MFS general substrate transporter like domains"/>
    <property type="match status" value="1"/>
</dbReference>
<keyword evidence="5 7" id="KW-1133">Transmembrane helix</keyword>
<evidence type="ECO:0000259" key="8">
    <source>
        <dbReference type="PROSITE" id="PS50850"/>
    </source>
</evidence>
<sequence>MAGLESQVRNYRSIPNNTNAFWFLDPCLRINMIHCLGCCFTLFFNGYDRSLLNGLQSIDRWHEYFDNPSATTLGLMNSAGFLPGIVAGFCGDRLAQTFGKRLTLWIGTCITIVGIVLMSVSTTTGMFCGGRTMVGFGTPLAVTVSPSHLQEISHPRYRAQVSSFFTCTYYIAAVLSAGVCLGCMTIPSDMSWRIPCWTQLVGPILTLALTSTMPESPRWLVKEGRLAHARAILTKYHANGKEDDELVEYEFREIVDALKLEDLNKQTTYLDFFRTPGNRHRLIILIVLGASLNRVGNGIISYYLSPILNGIGVTNTRSQLLILVGLNIWNLIWSTSAAINIDKIGRRPLWLTATSGQLVTMAVTMGLSAGYTEYGIKAAGTAIMPFLFLFYASHDIAYTPMSYGYPTEILTYSLRTKGLAIYIVVVAVAVSLNTWINPIALDALGWKYYAVYIVINAILLVIQYFKFPETKDRTIEEIATIFDGSQATTVVYAQGESMERDVRSVREEPEAKSM</sequence>
<keyword evidence="4 7" id="KW-0812">Transmembrane</keyword>
<dbReference type="InterPro" id="IPR005829">
    <property type="entry name" value="Sugar_transporter_CS"/>
</dbReference>
<dbReference type="InterPro" id="IPR050360">
    <property type="entry name" value="MFS_Sugar_Transporters"/>
</dbReference>
<protein>
    <recommendedName>
        <fullName evidence="8">Major facilitator superfamily (MFS) profile domain-containing protein</fullName>
    </recommendedName>
</protein>